<evidence type="ECO:0000313" key="3">
    <source>
        <dbReference type="EMBL" id="TKJ88734.1"/>
    </source>
</evidence>
<dbReference type="OrthoDB" id="6566509at2"/>
<reference evidence="3 4" key="1">
    <citation type="journal article" date="2019" name="Sci. Rep.">
        <title>Differences in resource use lead to coexistence of seed-transmitted microbial populations.</title>
        <authorList>
            <person name="Torres-Cortes G."/>
            <person name="Garcia B.J."/>
            <person name="Compant S."/>
            <person name="Rezki S."/>
            <person name="Jones P."/>
            <person name="Preveaux A."/>
            <person name="Briand M."/>
            <person name="Roulet A."/>
            <person name="Bouchez O."/>
            <person name="Jacobson D."/>
            <person name="Barret M."/>
        </authorList>
    </citation>
    <scope>NUCLEOTIDE SEQUENCE [LARGE SCALE GENOMIC DNA]</scope>
    <source>
        <strain evidence="3 4">CFBP13511</strain>
    </source>
</reference>
<dbReference type="AlphaFoldDB" id="A0A4U3F6D3"/>
<evidence type="ECO:0000313" key="5">
    <source>
        <dbReference type="Proteomes" id="UP000661012"/>
    </source>
</evidence>
<keyword evidence="5" id="KW-1185">Reference proteome</keyword>
<evidence type="ECO:0000313" key="2">
    <source>
        <dbReference type="EMBL" id="MBD8107604.1"/>
    </source>
</evidence>
<name>A0A4U3F6D3_9GAMM</name>
<dbReference type="EMBL" id="JACYNN010000010">
    <property type="protein sequence ID" value="MBD8107604.1"/>
    <property type="molecule type" value="Genomic_DNA"/>
</dbReference>
<dbReference type="Pfam" id="PF06693">
    <property type="entry name" value="DUF1190"/>
    <property type="match status" value="1"/>
</dbReference>
<accession>A0A4U3F6D3</accession>
<dbReference type="STRING" id="1219360.GCA_001571305_01982"/>
<proteinExistence type="predicted"/>
<dbReference type="EMBL" id="QGAC01000014">
    <property type="protein sequence ID" value="TKJ88734.1"/>
    <property type="molecule type" value="Genomic_DNA"/>
</dbReference>
<dbReference type="RefSeq" id="WP_137269566.1">
    <property type="nucleotide sequence ID" value="NZ_CP123752.1"/>
</dbReference>
<reference evidence="2 5" key="2">
    <citation type="journal article" date="2020" name="FEMS Microbiol. Ecol.">
        <title>Temporal dynamics of bacterial communities during seed development and maturation.</title>
        <authorList>
            <person name="Chesneau G."/>
            <person name="Torres-Cortes G."/>
            <person name="Briand M."/>
            <person name="Darrasse A."/>
            <person name="Preveaux A."/>
            <person name="Marais C."/>
            <person name="Jacques M.A."/>
            <person name="Shade A."/>
            <person name="Barret M."/>
        </authorList>
    </citation>
    <scope>NUCLEOTIDE SEQUENCE [LARGE SCALE GENOMIC DNA]</scope>
    <source>
        <strain evidence="2 5">CFBP13732</strain>
    </source>
</reference>
<protein>
    <submittedName>
        <fullName evidence="2">DUF1190 domain-containing protein</fullName>
    </submittedName>
</protein>
<feature type="compositionally biased region" description="Gly residues" evidence="1">
    <location>
        <begin position="195"/>
        <end position="207"/>
    </location>
</feature>
<dbReference type="InterPro" id="IPR009576">
    <property type="entry name" value="Biofilm_formation_YgiB"/>
</dbReference>
<gene>
    <name evidence="3" type="ORF">EpCFBP13511_15005</name>
    <name evidence="2" type="ORF">IFT93_14470</name>
</gene>
<feature type="region of interest" description="Disordered" evidence="1">
    <location>
        <begin position="132"/>
        <end position="207"/>
    </location>
</feature>
<sequence length="207" mass="22492">MKKKRRRSRSGGQKPVEFKSFSQGAALNDAPRKSTTWLTLVIMGGTGMALLHSCRDQGEEQTIFASSNECTQAGYSLRACEAQEQAAQQQLDASSQGFDNSYACQNYYGLGNCHYSLVTHHFLPRLAGFTMGKRPQEDSQGASSSGGGYYGGGRAFYRDPNDRETLRTPGSEARWTRSSADADTHKFSGRTVSRGGFGGSSYHRSGG</sequence>
<dbReference type="Proteomes" id="UP000306393">
    <property type="component" value="Unassembled WGS sequence"/>
</dbReference>
<feature type="compositionally biased region" description="Gly residues" evidence="1">
    <location>
        <begin position="144"/>
        <end position="154"/>
    </location>
</feature>
<organism evidence="3 4">
    <name type="scientific">Erwinia persicina</name>
    <dbReference type="NCBI Taxonomy" id="55211"/>
    <lineage>
        <taxon>Bacteria</taxon>
        <taxon>Pseudomonadati</taxon>
        <taxon>Pseudomonadota</taxon>
        <taxon>Gammaproteobacteria</taxon>
        <taxon>Enterobacterales</taxon>
        <taxon>Erwiniaceae</taxon>
        <taxon>Erwinia</taxon>
    </lineage>
</organism>
<evidence type="ECO:0000313" key="4">
    <source>
        <dbReference type="Proteomes" id="UP000306393"/>
    </source>
</evidence>
<evidence type="ECO:0000256" key="1">
    <source>
        <dbReference type="SAM" id="MobiDB-lite"/>
    </source>
</evidence>
<comment type="caution">
    <text evidence="3">The sequence shown here is derived from an EMBL/GenBank/DDBJ whole genome shotgun (WGS) entry which is preliminary data.</text>
</comment>
<feature type="compositionally biased region" description="Basic and acidic residues" evidence="1">
    <location>
        <begin position="156"/>
        <end position="166"/>
    </location>
</feature>
<dbReference type="Proteomes" id="UP000661012">
    <property type="component" value="Unassembled WGS sequence"/>
</dbReference>